<reference evidence="3" key="1">
    <citation type="submission" date="2021-01" db="EMBL/GenBank/DDBJ databases">
        <title>Caligus Genome Assembly.</title>
        <authorList>
            <person name="Gallardo-Escarate C."/>
        </authorList>
    </citation>
    <scope>NUCLEOTIDE SEQUENCE [LARGE SCALE GENOMIC DNA]</scope>
</reference>
<protein>
    <recommendedName>
        <fullName evidence="1">F-box domain-containing protein</fullName>
    </recommendedName>
</protein>
<evidence type="ECO:0000313" key="3">
    <source>
        <dbReference type="Proteomes" id="UP000595437"/>
    </source>
</evidence>
<keyword evidence="3" id="KW-1185">Reference proteome</keyword>
<feature type="non-terminal residue" evidence="2">
    <location>
        <position position="114"/>
    </location>
</feature>
<dbReference type="EMBL" id="CP045890">
    <property type="protein sequence ID" value="QQP56225.1"/>
    <property type="molecule type" value="Genomic_DNA"/>
</dbReference>
<proteinExistence type="predicted"/>
<feature type="domain" description="F-box" evidence="1">
    <location>
        <begin position="62"/>
        <end position="87"/>
    </location>
</feature>
<evidence type="ECO:0000313" key="2">
    <source>
        <dbReference type="EMBL" id="QQP56225.1"/>
    </source>
</evidence>
<accession>A0A7T8QV44</accession>
<dbReference type="OrthoDB" id="10509184at2759"/>
<name>A0A7T8QV44_CALRO</name>
<evidence type="ECO:0000259" key="1">
    <source>
        <dbReference type="Pfam" id="PF00646"/>
    </source>
</evidence>
<dbReference type="Proteomes" id="UP000595437">
    <property type="component" value="Chromosome 1"/>
</dbReference>
<dbReference type="Pfam" id="PF00646">
    <property type="entry name" value="F-box"/>
    <property type="match status" value="1"/>
</dbReference>
<dbReference type="AlphaFoldDB" id="A0A7T8QV44"/>
<organism evidence="2 3">
    <name type="scientific">Caligus rogercresseyi</name>
    <name type="common">Sea louse</name>
    <dbReference type="NCBI Taxonomy" id="217165"/>
    <lineage>
        <taxon>Eukaryota</taxon>
        <taxon>Metazoa</taxon>
        <taxon>Ecdysozoa</taxon>
        <taxon>Arthropoda</taxon>
        <taxon>Crustacea</taxon>
        <taxon>Multicrustacea</taxon>
        <taxon>Hexanauplia</taxon>
        <taxon>Copepoda</taxon>
        <taxon>Siphonostomatoida</taxon>
        <taxon>Caligidae</taxon>
        <taxon>Caligus</taxon>
    </lineage>
</organism>
<gene>
    <name evidence="2" type="ORF">FKW44_000817</name>
</gene>
<sequence>MGNEEPSVVIHASPRVVKVPPRRRDIPLCWEPIRKRERLSKKKDILTQIWHSKASIRKLNALILEHLDLYHYSVCRLVCKDWMGIIDCYYPRRLQREWEDYFTCAEANLPVSVA</sequence>
<dbReference type="InterPro" id="IPR001810">
    <property type="entry name" value="F-box_dom"/>
</dbReference>